<comment type="caution">
    <text evidence="2">The sequence shown here is derived from an EMBL/GenBank/DDBJ whole genome shotgun (WGS) entry which is preliminary data.</text>
</comment>
<protein>
    <submittedName>
        <fullName evidence="2">Uncharacterized protein</fullName>
    </submittedName>
</protein>
<keyword evidence="1" id="KW-0472">Membrane</keyword>
<organism evidence="2 3">
    <name type="scientific">Aquitalea magnusonii</name>
    <dbReference type="NCBI Taxonomy" id="332411"/>
    <lineage>
        <taxon>Bacteria</taxon>
        <taxon>Pseudomonadati</taxon>
        <taxon>Pseudomonadota</taxon>
        <taxon>Betaproteobacteria</taxon>
        <taxon>Neisseriales</taxon>
        <taxon>Chromobacteriaceae</taxon>
        <taxon>Aquitalea</taxon>
    </lineage>
</organism>
<evidence type="ECO:0000256" key="1">
    <source>
        <dbReference type="SAM" id="Phobius"/>
    </source>
</evidence>
<dbReference type="AlphaFoldDB" id="A0A318JFM6"/>
<keyword evidence="3" id="KW-1185">Reference proteome</keyword>
<evidence type="ECO:0000313" key="3">
    <source>
        <dbReference type="Proteomes" id="UP000248395"/>
    </source>
</evidence>
<accession>A0A318JFM6</accession>
<feature type="transmembrane region" description="Helical" evidence="1">
    <location>
        <begin position="6"/>
        <end position="27"/>
    </location>
</feature>
<gene>
    <name evidence="2" type="ORF">DFR38_10554</name>
</gene>
<keyword evidence="1" id="KW-1133">Transmembrane helix</keyword>
<proteinExistence type="predicted"/>
<reference evidence="2 3" key="1">
    <citation type="submission" date="2018-05" db="EMBL/GenBank/DDBJ databases">
        <title>Genomic Encyclopedia of Type Strains, Phase IV (KMG-IV): sequencing the most valuable type-strain genomes for metagenomic binning, comparative biology and taxonomic classification.</title>
        <authorList>
            <person name="Goeker M."/>
        </authorList>
    </citation>
    <scope>NUCLEOTIDE SEQUENCE [LARGE SCALE GENOMIC DNA]</scope>
    <source>
        <strain evidence="2 3">DSM 25134</strain>
    </source>
</reference>
<dbReference type="Proteomes" id="UP000248395">
    <property type="component" value="Unassembled WGS sequence"/>
</dbReference>
<name>A0A318JFM6_9NEIS</name>
<evidence type="ECO:0000313" key="2">
    <source>
        <dbReference type="EMBL" id="PXX49018.1"/>
    </source>
</evidence>
<dbReference type="EMBL" id="QJKC01000005">
    <property type="protein sequence ID" value="PXX49018.1"/>
    <property type="molecule type" value="Genomic_DNA"/>
</dbReference>
<keyword evidence="1" id="KW-0812">Transmembrane</keyword>
<sequence length="37" mass="3992">MLLEVLTHIFSRAILISLGSAAAFVLMDSIAEAISRM</sequence>